<feature type="transmembrane region" description="Helical" evidence="1">
    <location>
        <begin position="36"/>
        <end position="55"/>
    </location>
</feature>
<dbReference type="Pfam" id="PF00990">
    <property type="entry name" value="GGDEF"/>
    <property type="match status" value="1"/>
</dbReference>
<dbReference type="InterPro" id="IPR029016">
    <property type="entry name" value="GAF-like_dom_sf"/>
</dbReference>
<dbReference type="SUPFAM" id="SSF55073">
    <property type="entry name" value="Nucleotide cyclase"/>
    <property type="match status" value="1"/>
</dbReference>
<feature type="transmembrane region" description="Helical" evidence="1">
    <location>
        <begin position="106"/>
        <end position="127"/>
    </location>
</feature>
<feature type="transmembrane region" description="Helical" evidence="1">
    <location>
        <begin position="12"/>
        <end position="29"/>
    </location>
</feature>
<feature type="transmembrane region" description="Helical" evidence="1">
    <location>
        <begin position="61"/>
        <end position="94"/>
    </location>
</feature>
<dbReference type="CDD" id="cd01949">
    <property type="entry name" value="GGDEF"/>
    <property type="match status" value="1"/>
</dbReference>
<evidence type="ECO:0000313" key="4">
    <source>
        <dbReference type="Proteomes" id="UP001501166"/>
    </source>
</evidence>
<dbReference type="RefSeq" id="WP_343754941.1">
    <property type="nucleotide sequence ID" value="NZ_BAAACW010000080.1"/>
</dbReference>
<reference evidence="3 4" key="1">
    <citation type="journal article" date="2019" name="Int. J. Syst. Evol. Microbiol.">
        <title>The Global Catalogue of Microorganisms (GCM) 10K type strain sequencing project: providing services to taxonomists for standard genome sequencing and annotation.</title>
        <authorList>
            <consortium name="The Broad Institute Genomics Platform"/>
            <consortium name="The Broad Institute Genome Sequencing Center for Infectious Disease"/>
            <person name="Wu L."/>
            <person name="Ma J."/>
        </authorList>
    </citation>
    <scope>NUCLEOTIDE SEQUENCE [LARGE SCALE GENOMIC DNA]</scope>
    <source>
        <strain evidence="3 4">JCM 12662</strain>
    </source>
</reference>
<sequence length="574" mass="66044">MISKKRKYSVWLVYLLLAPILYSIVYHYSRRVESVFSIEFLLFAALGILVALFPIQTEKSILFLISGISVATLIILGLHAEMIVTSLAVITLMAKSDIKWDDHFRYPLNLLIFHVVSLVSAQTYYIIEALVGETNVYNISIIAVLAYLFANLMSNQVLIYLTNRYFYRRNDRVLFDEDFYFTLYTNFFIAPLSFILVYLYEELHLIGVVIGSLPFVTMTIGMNMFYKSRENNNYLRRVNLASQELAEKKSKNEVIDTYLHSLATIFPSKTLCYFSLKDDGNLVRERIYIEDGGVNFINEKVSRSDFFFIEQAINSSEIQCYTRAIDWKALNTMDYLKLSESALVLPVKRHNQVDGVILITHHIKNMYTNMLIALIEIFHQYFTIALDNANQYELLEEDAETDYLTGLPNLKGFAKKLERALNTSYFNTVSLIVLDLDHFKQTNDTYGHQAGNEVLKHMGNMLDSFTDDEISVARYGGEEFVILLPNYTKKEAEEYAEQVREQIEHHQFIISHSINSEKKETISVTASLGVATHPTDSVDPDELITLADRAMYIGSKQKGRNKVTVAQMRSYQYG</sequence>
<keyword evidence="1" id="KW-1133">Transmembrane helix</keyword>
<dbReference type="InterPro" id="IPR029787">
    <property type="entry name" value="Nucleotide_cyclase"/>
</dbReference>
<dbReference type="SMART" id="SM00267">
    <property type="entry name" value="GGDEF"/>
    <property type="match status" value="1"/>
</dbReference>
<dbReference type="PROSITE" id="PS50887">
    <property type="entry name" value="GGDEF"/>
    <property type="match status" value="1"/>
</dbReference>
<evidence type="ECO:0000259" key="2">
    <source>
        <dbReference type="PROSITE" id="PS50887"/>
    </source>
</evidence>
<dbReference type="Gene3D" id="3.30.70.270">
    <property type="match status" value="1"/>
</dbReference>
<gene>
    <name evidence="3" type="ORF">GCM10008932_13230</name>
</gene>
<dbReference type="InterPro" id="IPR050469">
    <property type="entry name" value="Diguanylate_Cyclase"/>
</dbReference>
<dbReference type="NCBIfam" id="TIGR00254">
    <property type="entry name" value="GGDEF"/>
    <property type="match status" value="1"/>
</dbReference>
<feature type="transmembrane region" description="Helical" evidence="1">
    <location>
        <begin position="139"/>
        <end position="161"/>
    </location>
</feature>
<evidence type="ECO:0000313" key="3">
    <source>
        <dbReference type="EMBL" id="GAA0361966.1"/>
    </source>
</evidence>
<proteinExistence type="predicted"/>
<accession>A0ABN0XE64</accession>
<name>A0ABN0XE64_9LACT</name>
<protein>
    <recommendedName>
        <fullName evidence="2">GGDEF domain-containing protein</fullName>
    </recommendedName>
</protein>
<comment type="caution">
    <text evidence="3">The sequence shown here is derived from an EMBL/GenBank/DDBJ whole genome shotgun (WGS) entry which is preliminary data.</text>
</comment>
<dbReference type="PANTHER" id="PTHR45138">
    <property type="entry name" value="REGULATORY COMPONENTS OF SENSORY TRANSDUCTION SYSTEM"/>
    <property type="match status" value="1"/>
</dbReference>
<organism evidence="3 4">
    <name type="scientific">Alkalibacterium iburiense</name>
    <dbReference type="NCBI Taxonomy" id="290589"/>
    <lineage>
        <taxon>Bacteria</taxon>
        <taxon>Bacillati</taxon>
        <taxon>Bacillota</taxon>
        <taxon>Bacilli</taxon>
        <taxon>Lactobacillales</taxon>
        <taxon>Carnobacteriaceae</taxon>
        <taxon>Alkalibacterium</taxon>
    </lineage>
</organism>
<feature type="domain" description="GGDEF" evidence="2">
    <location>
        <begin position="427"/>
        <end position="568"/>
    </location>
</feature>
<keyword evidence="1" id="KW-0812">Transmembrane</keyword>
<keyword evidence="1" id="KW-0472">Membrane</keyword>
<dbReference type="Proteomes" id="UP001501166">
    <property type="component" value="Unassembled WGS sequence"/>
</dbReference>
<evidence type="ECO:0000256" key="1">
    <source>
        <dbReference type="SAM" id="Phobius"/>
    </source>
</evidence>
<feature type="transmembrane region" description="Helical" evidence="1">
    <location>
        <begin position="206"/>
        <end position="226"/>
    </location>
</feature>
<dbReference type="Gene3D" id="3.30.450.40">
    <property type="match status" value="1"/>
</dbReference>
<keyword evidence="4" id="KW-1185">Reference proteome</keyword>
<dbReference type="EMBL" id="BAAACW010000080">
    <property type="protein sequence ID" value="GAA0361966.1"/>
    <property type="molecule type" value="Genomic_DNA"/>
</dbReference>
<dbReference type="InterPro" id="IPR000160">
    <property type="entry name" value="GGDEF_dom"/>
</dbReference>
<feature type="transmembrane region" description="Helical" evidence="1">
    <location>
        <begin position="181"/>
        <end position="200"/>
    </location>
</feature>
<dbReference type="InterPro" id="IPR043128">
    <property type="entry name" value="Rev_trsase/Diguanyl_cyclase"/>
</dbReference>
<dbReference type="PANTHER" id="PTHR45138:SF6">
    <property type="entry name" value="DIGUANYLATE CYCLASE DGCN"/>
    <property type="match status" value="1"/>
</dbReference>
<dbReference type="SUPFAM" id="SSF55781">
    <property type="entry name" value="GAF domain-like"/>
    <property type="match status" value="1"/>
</dbReference>